<dbReference type="InterPro" id="IPR013785">
    <property type="entry name" value="Aldolase_TIM"/>
</dbReference>
<sequence length="416" mass="47088">MNFKQAVCLALVASHMVYGRDDGTVRTPPMGWLSWSRYGCEIDCKRYPKACINEQLYREQADRLSTDGYKELGYSYVNIDDCWSEMERDVDNRLVANKQRFPSGMKALADYVHSKGLKLGIYGDVGPKTCAGYPGQNGKNDSGDYYTLDAKTFAEWGVDSLKFDGCNQDVKQFDHLYPQMGNALNTSGRPIVYICEWPPFQVASHVQTDYKAVTDSCHVFGSHSGDIQQSWESIASVLDYFGDNYDWMSKYHDMLVVGNYGLSHEQSRTQFAMWAMFSAPLYMSNDLRDISTDDMKILQNKAIIGVNQDRNGVLAKRLVKVNSQQVWVKRVEPQVNGQWSYAVVYIDANPIGDKHYINLVNLEYILPDAKPTTEYVVHDLYMDEGKDVLGTLKSSDNLELLVKTGGGCRMVKLVPK</sequence>
<dbReference type="GO" id="GO:0005737">
    <property type="term" value="C:cytoplasm"/>
    <property type="evidence" value="ECO:0007669"/>
    <property type="project" value="TreeGrafter"/>
</dbReference>
<dbReference type="PRINTS" id="PR00740">
    <property type="entry name" value="GLHYDRLASE27"/>
</dbReference>
<keyword evidence="5" id="KW-0732">Signal</keyword>
<dbReference type="EMBL" id="CAJPVJ010001575">
    <property type="protein sequence ID" value="CAG2164960.1"/>
    <property type="molecule type" value="Genomic_DNA"/>
</dbReference>
<dbReference type="AlphaFoldDB" id="A0A7R9LMB7"/>
<dbReference type="EC" id="3.2.1.-" evidence="4"/>
<accession>A0A7R9LMB7</accession>
<dbReference type="InterPro" id="IPR013780">
    <property type="entry name" value="Glyco_hydro_b"/>
</dbReference>
<gene>
    <name evidence="6" type="ORF">ONB1V03_LOCUS4507</name>
</gene>
<organism evidence="6">
    <name type="scientific">Oppiella nova</name>
    <dbReference type="NCBI Taxonomy" id="334625"/>
    <lineage>
        <taxon>Eukaryota</taxon>
        <taxon>Metazoa</taxon>
        <taxon>Ecdysozoa</taxon>
        <taxon>Arthropoda</taxon>
        <taxon>Chelicerata</taxon>
        <taxon>Arachnida</taxon>
        <taxon>Acari</taxon>
        <taxon>Acariformes</taxon>
        <taxon>Sarcoptiformes</taxon>
        <taxon>Oribatida</taxon>
        <taxon>Brachypylina</taxon>
        <taxon>Oppioidea</taxon>
        <taxon>Oppiidae</taxon>
        <taxon>Oppiella</taxon>
    </lineage>
</organism>
<evidence type="ECO:0000256" key="3">
    <source>
        <dbReference type="ARBA" id="ARBA00023295"/>
    </source>
</evidence>
<dbReference type="Pfam" id="PF16499">
    <property type="entry name" value="Melibiase_2"/>
    <property type="match status" value="1"/>
</dbReference>
<dbReference type="Gene3D" id="3.20.20.70">
    <property type="entry name" value="Aldolase class I"/>
    <property type="match status" value="1"/>
</dbReference>
<protein>
    <recommendedName>
        <fullName evidence="4">Alpha-galactosidase</fullName>
        <ecNumber evidence="4">3.2.1.-</ecNumber>
    </recommendedName>
</protein>
<keyword evidence="4" id="KW-1015">Disulfide bond</keyword>
<comment type="subunit">
    <text evidence="4">Homodimer.</text>
</comment>
<dbReference type="EMBL" id="OC916400">
    <property type="protein sequence ID" value="CAD7644148.1"/>
    <property type="molecule type" value="Genomic_DNA"/>
</dbReference>
<evidence type="ECO:0000256" key="4">
    <source>
        <dbReference type="RuleBase" id="RU361168"/>
    </source>
</evidence>
<dbReference type="PROSITE" id="PS00512">
    <property type="entry name" value="ALPHA_GALACTOSIDASE"/>
    <property type="match status" value="1"/>
</dbReference>
<dbReference type="InterPro" id="IPR002241">
    <property type="entry name" value="Glyco_hydro_27"/>
</dbReference>
<dbReference type="OrthoDB" id="5795902at2759"/>
<dbReference type="InterPro" id="IPR017853">
    <property type="entry name" value="GH"/>
</dbReference>
<evidence type="ECO:0000313" key="6">
    <source>
        <dbReference type="EMBL" id="CAD7644148.1"/>
    </source>
</evidence>
<dbReference type="Gene3D" id="2.60.40.1180">
    <property type="entry name" value="Golgi alpha-mannosidase II"/>
    <property type="match status" value="1"/>
</dbReference>
<comment type="similarity">
    <text evidence="1 4">Belongs to the glycosyl hydrolase 27 family.</text>
</comment>
<dbReference type="CDD" id="cd14792">
    <property type="entry name" value="GH27"/>
    <property type="match status" value="1"/>
</dbReference>
<feature type="chain" id="PRO_5035592018" description="Alpha-galactosidase" evidence="5">
    <location>
        <begin position="20"/>
        <end position="416"/>
    </location>
</feature>
<feature type="signal peptide" evidence="5">
    <location>
        <begin position="1"/>
        <end position="19"/>
    </location>
</feature>
<proteinExistence type="inferred from homology"/>
<dbReference type="PANTHER" id="PTHR11452:SF83">
    <property type="entry name" value="ALPHA-GALACTOSIDASE"/>
    <property type="match status" value="1"/>
</dbReference>
<keyword evidence="3 4" id="KW-0326">Glycosidase</keyword>
<evidence type="ECO:0000313" key="7">
    <source>
        <dbReference type="Proteomes" id="UP000728032"/>
    </source>
</evidence>
<dbReference type="SUPFAM" id="SSF51445">
    <property type="entry name" value="(Trans)glycosidases"/>
    <property type="match status" value="1"/>
</dbReference>
<name>A0A7R9LMB7_9ACAR</name>
<evidence type="ECO:0000256" key="5">
    <source>
        <dbReference type="SAM" id="SignalP"/>
    </source>
</evidence>
<dbReference type="GO" id="GO:0016139">
    <property type="term" value="P:glycoside catabolic process"/>
    <property type="evidence" value="ECO:0007669"/>
    <property type="project" value="TreeGrafter"/>
</dbReference>
<dbReference type="FunFam" id="3.20.20.70:FF:000197">
    <property type="entry name" value="Alpha-galactosidase"/>
    <property type="match status" value="1"/>
</dbReference>
<dbReference type="Proteomes" id="UP000728032">
    <property type="component" value="Unassembled WGS sequence"/>
</dbReference>
<dbReference type="PANTHER" id="PTHR11452">
    <property type="entry name" value="ALPHA-GALACTOSIDASE/ALPHA-N-ACETYLGALACTOSAMINIDASE"/>
    <property type="match status" value="1"/>
</dbReference>
<keyword evidence="2 4" id="KW-0378">Hydrolase</keyword>
<evidence type="ECO:0000256" key="2">
    <source>
        <dbReference type="ARBA" id="ARBA00022801"/>
    </source>
</evidence>
<keyword evidence="7" id="KW-1185">Reference proteome</keyword>
<dbReference type="GO" id="GO:0009311">
    <property type="term" value="P:oligosaccharide metabolic process"/>
    <property type="evidence" value="ECO:0007669"/>
    <property type="project" value="TreeGrafter"/>
</dbReference>
<dbReference type="InterPro" id="IPR000111">
    <property type="entry name" value="Glyco_hydro_27/36_CS"/>
</dbReference>
<evidence type="ECO:0000256" key="1">
    <source>
        <dbReference type="ARBA" id="ARBA00009743"/>
    </source>
</evidence>
<reference evidence="6" key="1">
    <citation type="submission" date="2020-11" db="EMBL/GenBank/DDBJ databases">
        <authorList>
            <person name="Tran Van P."/>
        </authorList>
    </citation>
    <scope>NUCLEOTIDE SEQUENCE</scope>
</reference>
<dbReference type="GO" id="GO:0004557">
    <property type="term" value="F:alpha-galactosidase activity"/>
    <property type="evidence" value="ECO:0007669"/>
    <property type="project" value="TreeGrafter"/>
</dbReference>